<keyword evidence="2" id="KW-1185">Reference proteome</keyword>
<dbReference type="Proteomes" id="UP000822688">
    <property type="component" value="Chromosome V"/>
</dbReference>
<reference evidence="1" key="1">
    <citation type="submission" date="2020-06" db="EMBL/GenBank/DDBJ databases">
        <title>WGS assembly of Ceratodon purpureus strain R40.</title>
        <authorList>
            <person name="Carey S.B."/>
            <person name="Jenkins J."/>
            <person name="Shu S."/>
            <person name="Lovell J.T."/>
            <person name="Sreedasyam A."/>
            <person name="Maumus F."/>
            <person name="Tiley G.P."/>
            <person name="Fernandez-Pozo N."/>
            <person name="Barry K."/>
            <person name="Chen C."/>
            <person name="Wang M."/>
            <person name="Lipzen A."/>
            <person name="Daum C."/>
            <person name="Saski C.A."/>
            <person name="Payton A.C."/>
            <person name="Mcbreen J.C."/>
            <person name="Conrad R.E."/>
            <person name="Kollar L.M."/>
            <person name="Olsson S."/>
            <person name="Huttunen S."/>
            <person name="Landis J.B."/>
            <person name="Wickett N.J."/>
            <person name="Johnson M.G."/>
            <person name="Rensing S.A."/>
            <person name="Grimwood J."/>
            <person name="Schmutz J."/>
            <person name="Mcdaniel S.F."/>
        </authorList>
    </citation>
    <scope>NUCLEOTIDE SEQUENCE</scope>
    <source>
        <strain evidence="1">R40</strain>
    </source>
</reference>
<protein>
    <submittedName>
        <fullName evidence="1">Uncharacterized protein</fullName>
    </submittedName>
</protein>
<proteinExistence type="predicted"/>
<dbReference type="EMBL" id="CM026426">
    <property type="protein sequence ID" value="KAG0574086.1"/>
    <property type="molecule type" value="Genomic_DNA"/>
</dbReference>
<evidence type="ECO:0000313" key="2">
    <source>
        <dbReference type="Proteomes" id="UP000822688"/>
    </source>
</evidence>
<comment type="caution">
    <text evidence="1">The sequence shown here is derived from an EMBL/GenBank/DDBJ whole genome shotgun (WGS) entry which is preliminary data.</text>
</comment>
<sequence length="130" mass="14971">MALLDRKDTVHVHNQYVFPKHVSQIFFMDDGRDSDWKVVISHKPWSKRQMGEYDHRTFASVGHAPGTPSLFPVTMNSPDTFQQDSGYRSEAIEVPGPSIEFLDALQLVTEDDAYYDDDQYEEELIIYDGP</sequence>
<name>A0A8T0HTB8_CERPU</name>
<accession>A0A8T0HTB8</accession>
<organism evidence="1 2">
    <name type="scientific">Ceratodon purpureus</name>
    <name type="common">Fire moss</name>
    <name type="synonym">Dicranum purpureum</name>
    <dbReference type="NCBI Taxonomy" id="3225"/>
    <lineage>
        <taxon>Eukaryota</taxon>
        <taxon>Viridiplantae</taxon>
        <taxon>Streptophyta</taxon>
        <taxon>Embryophyta</taxon>
        <taxon>Bryophyta</taxon>
        <taxon>Bryophytina</taxon>
        <taxon>Bryopsida</taxon>
        <taxon>Dicranidae</taxon>
        <taxon>Pseudoditrichales</taxon>
        <taxon>Ditrichaceae</taxon>
        <taxon>Ceratodon</taxon>
    </lineage>
</organism>
<gene>
    <name evidence="1" type="ORF">KC19_VG232700</name>
</gene>
<dbReference type="AlphaFoldDB" id="A0A8T0HTB8"/>
<evidence type="ECO:0000313" key="1">
    <source>
        <dbReference type="EMBL" id="KAG0574086.1"/>
    </source>
</evidence>